<evidence type="ECO:0000313" key="2">
    <source>
        <dbReference type="EMBL" id="ETR65411.1"/>
    </source>
</evidence>
<proteinExistence type="predicted"/>
<reference evidence="3" key="1">
    <citation type="submission" date="2012-11" db="EMBL/GenBank/DDBJ databases">
        <authorList>
            <person name="Lucero-Rivera Y.E."/>
            <person name="Tovar-Ramirez D."/>
        </authorList>
    </citation>
    <scope>NUCLEOTIDE SEQUENCE [LARGE SCALE GENOMIC DNA]</scope>
    <source>
        <strain evidence="3">Araruama</strain>
    </source>
</reference>
<evidence type="ECO:0000313" key="3">
    <source>
        <dbReference type="Proteomes" id="UP000189670"/>
    </source>
</evidence>
<organism evidence="2 3">
    <name type="scientific">Candidatus Magnetoglobus multicellularis str. Araruama</name>
    <dbReference type="NCBI Taxonomy" id="890399"/>
    <lineage>
        <taxon>Bacteria</taxon>
        <taxon>Pseudomonadati</taxon>
        <taxon>Thermodesulfobacteriota</taxon>
        <taxon>Desulfobacteria</taxon>
        <taxon>Desulfobacterales</taxon>
        <taxon>Desulfobacteraceae</taxon>
        <taxon>Candidatus Magnetoglobus</taxon>
    </lineage>
</organism>
<dbReference type="PANTHER" id="PTHR42966:SF1">
    <property type="entry name" value="SIALIC ACID SYNTHASE"/>
    <property type="match status" value="1"/>
</dbReference>
<sequence>ADAVKFQTFSVNRFVTSSDKVRFDQLKKFELTYEQFESLSQTASDNQITFLSTPLDIESADAIDPFVSAYKIASGDNTFWPLLEHVAQKKSL</sequence>
<comment type="caution">
    <text evidence="2">The sequence shown here is derived from an EMBL/GenBank/DDBJ whole genome shotgun (WGS) entry which is preliminary data.</text>
</comment>
<dbReference type="InterPro" id="IPR013132">
    <property type="entry name" value="PseI/NeuA/B-like_N"/>
</dbReference>
<dbReference type="Pfam" id="PF03102">
    <property type="entry name" value="NeuB"/>
    <property type="match status" value="1"/>
</dbReference>
<dbReference type="PANTHER" id="PTHR42966">
    <property type="entry name" value="N-ACETYLNEURAMINATE SYNTHASE"/>
    <property type="match status" value="1"/>
</dbReference>
<dbReference type="InterPro" id="IPR051690">
    <property type="entry name" value="PseI-like"/>
</dbReference>
<dbReference type="InterPro" id="IPR013785">
    <property type="entry name" value="Aldolase_TIM"/>
</dbReference>
<accession>A0A1V1NS67</accession>
<dbReference type="AlphaFoldDB" id="A0A1V1NS67"/>
<dbReference type="Proteomes" id="UP000189670">
    <property type="component" value="Unassembled WGS sequence"/>
</dbReference>
<protein>
    <recommendedName>
        <fullName evidence="1">PseI/NeuA/B-like domain-containing protein</fullName>
    </recommendedName>
</protein>
<dbReference type="Gene3D" id="3.20.20.70">
    <property type="entry name" value="Aldolase class I"/>
    <property type="match status" value="1"/>
</dbReference>
<feature type="domain" description="PseI/NeuA/B-like" evidence="1">
    <location>
        <begin position="1"/>
        <end position="90"/>
    </location>
</feature>
<evidence type="ECO:0000259" key="1">
    <source>
        <dbReference type="Pfam" id="PF03102"/>
    </source>
</evidence>
<dbReference type="GO" id="GO:0047444">
    <property type="term" value="F:N-acylneuraminate-9-phosphate synthase activity"/>
    <property type="evidence" value="ECO:0007669"/>
    <property type="project" value="TreeGrafter"/>
</dbReference>
<dbReference type="SUPFAM" id="SSF51569">
    <property type="entry name" value="Aldolase"/>
    <property type="match status" value="1"/>
</dbReference>
<dbReference type="EMBL" id="ATBP01002847">
    <property type="protein sequence ID" value="ETR65411.1"/>
    <property type="molecule type" value="Genomic_DNA"/>
</dbReference>
<name>A0A1V1NS67_9BACT</name>
<feature type="non-terminal residue" evidence="2">
    <location>
        <position position="1"/>
    </location>
</feature>
<gene>
    <name evidence="2" type="ORF">OMM_14292</name>
</gene>
<dbReference type="GO" id="GO:0016051">
    <property type="term" value="P:carbohydrate biosynthetic process"/>
    <property type="evidence" value="ECO:0007669"/>
    <property type="project" value="InterPro"/>
</dbReference>